<dbReference type="EMBL" id="JACXVP010000010">
    <property type="protein sequence ID" value="KAG5581024.1"/>
    <property type="molecule type" value="Genomic_DNA"/>
</dbReference>
<accession>A0A9J5X1M6</accession>
<reference evidence="1 2" key="1">
    <citation type="submission" date="2020-09" db="EMBL/GenBank/DDBJ databases">
        <title>De no assembly of potato wild relative species, Solanum commersonii.</title>
        <authorList>
            <person name="Cho K."/>
        </authorList>
    </citation>
    <scope>NUCLEOTIDE SEQUENCE [LARGE SCALE GENOMIC DNA]</scope>
    <source>
        <strain evidence="1">LZ3.2</strain>
        <tissue evidence="1">Leaf</tissue>
    </source>
</reference>
<dbReference type="AlphaFoldDB" id="A0A9J5X1M6"/>
<comment type="caution">
    <text evidence="1">The sequence shown here is derived from an EMBL/GenBank/DDBJ whole genome shotgun (WGS) entry which is preliminary data.</text>
</comment>
<dbReference type="OrthoDB" id="1318206at2759"/>
<evidence type="ECO:0000313" key="1">
    <source>
        <dbReference type="EMBL" id="KAG5581024.1"/>
    </source>
</evidence>
<keyword evidence="2" id="KW-1185">Reference proteome</keyword>
<name>A0A9J5X1M6_SOLCO</name>
<evidence type="ECO:0000313" key="2">
    <source>
        <dbReference type="Proteomes" id="UP000824120"/>
    </source>
</evidence>
<proteinExistence type="predicted"/>
<organism evidence="1 2">
    <name type="scientific">Solanum commersonii</name>
    <name type="common">Commerson's wild potato</name>
    <name type="synonym">Commerson's nightshade</name>
    <dbReference type="NCBI Taxonomy" id="4109"/>
    <lineage>
        <taxon>Eukaryota</taxon>
        <taxon>Viridiplantae</taxon>
        <taxon>Streptophyta</taxon>
        <taxon>Embryophyta</taxon>
        <taxon>Tracheophyta</taxon>
        <taxon>Spermatophyta</taxon>
        <taxon>Magnoliopsida</taxon>
        <taxon>eudicotyledons</taxon>
        <taxon>Gunneridae</taxon>
        <taxon>Pentapetalae</taxon>
        <taxon>asterids</taxon>
        <taxon>lamiids</taxon>
        <taxon>Solanales</taxon>
        <taxon>Solanaceae</taxon>
        <taxon>Solanoideae</taxon>
        <taxon>Solaneae</taxon>
        <taxon>Solanum</taxon>
    </lineage>
</organism>
<gene>
    <name evidence="1" type="ORF">H5410_051651</name>
</gene>
<sequence length="208" mass="24152">MTYLITLGLVETLFDPIVDRVKMELAGSRTIKRDRIVNELVIFDGGDGRGIDAGVGAGPGQDQGATTSCRRCFGFLYEKCKKQDEYFIMYLQIFSQVVNEFKNKRGVKVIQSKNVQHQYTPQSKRRKKSFIKAIQNLKKKIFGELSMTVEEEVLEFKHVNIYKRVTIAEKKKMVDLARAKDLRAKYGMHCFRGEDFRIMTSMDIWWED</sequence>
<protein>
    <submittedName>
        <fullName evidence="1">Uncharacterized protein</fullName>
    </submittedName>
</protein>
<dbReference type="Proteomes" id="UP000824120">
    <property type="component" value="Chromosome 10"/>
</dbReference>